<accession>A0AAV3A7D5</accession>
<dbReference type="PANTHER" id="PTHR37397">
    <property type="entry name" value="SI:CH211-183D21.1"/>
    <property type="match status" value="1"/>
</dbReference>
<dbReference type="InterPro" id="IPR036415">
    <property type="entry name" value="Lamin_tail_dom_sf"/>
</dbReference>
<evidence type="ECO:0000313" key="1">
    <source>
        <dbReference type="EMBL" id="DBA19380.1"/>
    </source>
</evidence>
<evidence type="ECO:0000313" key="2">
    <source>
        <dbReference type="Proteomes" id="UP001181693"/>
    </source>
</evidence>
<dbReference type="EMBL" id="DYDO01000008">
    <property type="protein sequence ID" value="DBA19380.1"/>
    <property type="molecule type" value="Genomic_DNA"/>
</dbReference>
<dbReference type="SUPFAM" id="SSF74853">
    <property type="entry name" value="Lamin A/C globular tail domain"/>
    <property type="match status" value="1"/>
</dbReference>
<name>A0AAV3A7D5_PYXAD</name>
<organism evidence="1 2">
    <name type="scientific">Pyxicephalus adspersus</name>
    <name type="common">African bullfrog</name>
    <dbReference type="NCBI Taxonomy" id="30357"/>
    <lineage>
        <taxon>Eukaryota</taxon>
        <taxon>Metazoa</taxon>
        <taxon>Chordata</taxon>
        <taxon>Craniata</taxon>
        <taxon>Vertebrata</taxon>
        <taxon>Euteleostomi</taxon>
        <taxon>Amphibia</taxon>
        <taxon>Batrachia</taxon>
        <taxon>Anura</taxon>
        <taxon>Neobatrachia</taxon>
        <taxon>Ranoidea</taxon>
        <taxon>Pyxicephalidae</taxon>
        <taxon>Pyxicephalinae</taxon>
        <taxon>Pyxicephalus</taxon>
    </lineage>
</organism>
<comment type="caution">
    <text evidence="1">The sequence shown here is derived from an EMBL/GenBank/DDBJ whole genome shotgun (WGS) entry which is preliminary data.</text>
</comment>
<evidence type="ECO:0008006" key="3">
    <source>
        <dbReference type="Google" id="ProtNLM"/>
    </source>
</evidence>
<sequence>MMVHSQNLIKNFKDVNLDGRLLINEVNPDNPGHDIAEFIELRHTSGQNVSLDGYTLVLYNGKTNTAYKVLSLMGYSTDRKGFFLIGSMAVKPAPTIILPRNTIQNGPDAIALYFGKGPYKESMQLTQDGLVDALVHKSKSTDQADDLLKILTPGSEAFLEDPNFHSSDESIGRCLDIAGKWTFHLTHLSPGSENHCKGFPIMINEVSSPYADDLYVEIRGPPSTSLSGLTIAFINGMDQQVYFSTDIRGQTDSSGLFLLVNEKHDNRAQQTLPNNARLLHKGGGAVALYLGKSTDVLQKNRYTTSGLVNALVYGDYEDMGLHPLQDLTTDNNIIYWHTCFPSVSTLSFVIADCSFWNGGEDLSDLLTAVAESLQALCKCHVSANIFTDAILTCQPRLLMLHAKQNATLTPQSVDIVDIQLFVTKAITLNVRNKSATVTSTCTQSTMSPTTPPEIITTASPPFNPGLLLINEVNPNSPGSAEDMEYLELYHTSNSSVSLAGYWLVFYNGKNNLAYSVLDLKGYNTDDKGYFLIGSNKMIPKPHYTLPDGLVDAIVYVSQAKDDASELLKVLTPGQEAVHEDERFIVEDESLSRCRGLKPLDHNAFQITRITPLTPNDCEALPIIPVGTSGPKMSSPPASSSTPITLLISEVGLMRGSEPYSFIELKGPPGGRIRDYTLVMYNREGKVYERIGVQGVIGDRGLYVISTNGTGDQQLPIFSRPYTLSPEALALYKGRPELFSIGSALTRKDLVDAFVYTWESSTPSEVLRSLNTHSTILYGEHRLSGGSSTALLPVQQSSPGSENICPSTVTSIKLDLCMKDSNLDCSEWMTREPSALDRMKILLSHSIETHCSCTVPPSYIQELIVMCMQDKLSLSGDILSTYGDQLLIHKWNNDFANHSQALQDKSLGSFTGCLMVEKKQGKKNTQIAMYLAQDFDLCLSASDIILIWSQRETSNP</sequence>
<dbReference type="Proteomes" id="UP001181693">
    <property type="component" value="Unassembled WGS sequence"/>
</dbReference>
<keyword evidence="2" id="KW-1185">Reference proteome</keyword>
<dbReference type="AlphaFoldDB" id="A0AAV3A7D5"/>
<proteinExistence type="predicted"/>
<gene>
    <name evidence="1" type="ORF">GDO54_015226</name>
</gene>
<dbReference type="PANTHER" id="PTHR37397:SF1">
    <property type="entry name" value="LTD DOMAIN-CONTAINING PROTEIN"/>
    <property type="match status" value="1"/>
</dbReference>
<protein>
    <recommendedName>
        <fullName evidence="3">LTD domain-containing protein</fullName>
    </recommendedName>
</protein>
<reference evidence="1" key="1">
    <citation type="thesis" date="2020" institute="ProQuest LLC" country="789 East Eisenhower Parkway, Ann Arbor, MI, USA">
        <title>Comparative Genomics and Chromosome Evolution.</title>
        <authorList>
            <person name="Mudd A.B."/>
        </authorList>
    </citation>
    <scope>NUCLEOTIDE SEQUENCE</scope>
    <source>
        <strain evidence="1">1538</strain>
        <tissue evidence="1">Blood</tissue>
    </source>
</reference>